<name>A0A6G0QTM3_9STRA</name>
<comment type="caution">
    <text evidence="1">The sequence shown here is derived from an EMBL/GenBank/DDBJ whole genome shotgun (WGS) entry which is preliminary data.</text>
</comment>
<gene>
    <name evidence="1" type="ORF">PF008_g22468</name>
</gene>
<dbReference type="AlphaFoldDB" id="A0A6G0QTM3"/>
<proteinExistence type="predicted"/>
<sequence>MSPPKQNGGNTFAFMEGRRGLGDSAIVEILDGLPGDIVDGAGVGKTLSSGAGVVETLGGGACYSAVADEADVDQWLAEGFPPITDGLGVGVHTFAPVLASTSAGNGPSDRCSAPARPLALQLRARVQDPPCSLYPQSIRGLGPLEAMRGPFRCLALASFRQSAEWTPTRGPYHGRDRAWTTPPPFPQYARIPGRSGVAGS</sequence>
<protein>
    <submittedName>
        <fullName evidence="1">Uncharacterized protein</fullName>
    </submittedName>
</protein>
<dbReference type="Proteomes" id="UP000486351">
    <property type="component" value="Unassembled WGS sequence"/>
</dbReference>
<evidence type="ECO:0000313" key="1">
    <source>
        <dbReference type="EMBL" id="KAE9302548.1"/>
    </source>
</evidence>
<reference evidence="1 2" key="1">
    <citation type="submission" date="2018-09" db="EMBL/GenBank/DDBJ databases">
        <title>Genomic investigation of the strawberry pathogen Phytophthora fragariae indicates pathogenicity is determined by transcriptional variation in three key races.</title>
        <authorList>
            <person name="Adams T.M."/>
            <person name="Armitage A.D."/>
            <person name="Sobczyk M.K."/>
            <person name="Bates H.J."/>
            <person name="Dunwell J.M."/>
            <person name="Nellist C.F."/>
            <person name="Harrison R.J."/>
        </authorList>
    </citation>
    <scope>NUCLEOTIDE SEQUENCE [LARGE SCALE GENOMIC DNA]</scope>
    <source>
        <strain evidence="1 2">NOV-77</strain>
    </source>
</reference>
<evidence type="ECO:0000313" key="2">
    <source>
        <dbReference type="Proteomes" id="UP000486351"/>
    </source>
</evidence>
<organism evidence="1 2">
    <name type="scientific">Phytophthora fragariae</name>
    <dbReference type="NCBI Taxonomy" id="53985"/>
    <lineage>
        <taxon>Eukaryota</taxon>
        <taxon>Sar</taxon>
        <taxon>Stramenopiles</taxon>
        <taxon>Oomycota</taxon>
        <taxon>Peronosporomycetes</taxon>
        <taxon>Peronosporales</taxon>
        <taxon>Peronosporaceae</taxon>
        <taxon>Phytophthora</taxon>
    </lineage>
</organism>
<accession>A0A6G0QTM3</accession>
<dbReference type="EMBL" id="QXFY01002128">
    <property type="protein sequence ID" value="KAE9302548.1"/>
    <property type="molecule type" value="Genomic_DNA"/>
</dbReference>